<dbReference type="PANTHER" id="PTHR44144:SF1">
    <property type="entry name" value="DNAJ HOMOLOG SUBFAMILY C MEMBER 9"/>
    <property type="match status" value="1"/>
</dbReference>
<dbReference type="Pfam" id="PF23302">
    <property type="entry name" value="HTH_DNAJC9"/>
    <property type="match status" value="1"/>
</dbReference>
<dbReference type="GO" id="GO:0005634">
    <property type="term" value="C:nucleus"/>
    <property type="evidence" value="ECO:0007669"/>
    <property type="project" value="TreeGrafter"/>
</dbReference>
<accession>A0A5J4VC21</accession>
<dbReference type="CDD" id="cd06257">
    <property type="entry name" value="DnaJ"/>
    <property type="match status" value="1"/>
</dbReference>
<comment type="caution">
    <text evidence="4">The sequence shown here is derived from an EMBL/GenBank/DDBJ whole genome shotgun (WGS) entry which is preliminary data.</text>
</comment>
<gene>
    <name evidence="4" type="ORF">EZS28_024394</name>
</gene>
<evidence type="ECO:0000259" key="3">
    <source>
        <dbReference type="PROSITE" id="PS50076"/>
    </source>
</evidence>
<dbReference type="AlphaFoldDB" id="A0A5J4VC21"/>
<dbReference type="GO" id="GO:0031072">
    <property type="term" value="F:heat shock protein binding"/>
    <property type="evidence" value="ECO:0007669"/>
    <property type="project" value="TreeGrafter"/>
</dbReference>
<feature type="compositionally biased region" description="Acidic residues" evidence="2">
    <location>
        <begin position="217"/>
        <end position="243"/>
    </location>
</feature>
<protein>
    <submittedName>
        <fullName evidence="4">Putative DnaJ domain protein</fullName>
    </submittedName>
</protein>
<name>A0A5J4VC21_9EUKA</name>
<proteinExistence type="predicted"/>
<organism evidence="4 5">
    <name type="scientific">Streblomastix strix</name>
    <dbReference type="NCBI Taxonomy" id="222440"/>
    <lineage>
        <taxon>Eukaryota</taxon>
        <taxon>Metamonada</taxon>
        <taxon>Preaxostyla</taxon>
        <taxon>Oxymonadida</taxon>
        <taxon>Streblomastigidae</taxon>
        <taxon>Streblomastix</taxon>
    </lineage>
</organism>
<dbReference type="Pfam" id="PF00226">
    <property type="entry name" value="DnaJ"/>
    <property type="match status" value="1"/>
</dbReference>
<dbReference type="InterPro" id="IPR056453">
    <property type="entry name" value="HTH_DNAJC9"/>
</dbReference>
<feature type="coiled-coil region" evidence="1">
    <location>
        <begin position="109"/>
        <end position="139"/>
    </location>
</feature>
<feature type="domain" description="J" evidence="3">
    <location>
        <begin position="13"/>
        <end position="79"/>
    </location>
</feature>
<reference evidence="4 5" key="1">
    <citation type="submission" date="2019-03" db="EMBL/GenBank/DDBJ databases">
        <title>Single cell metagenomics reveals metabolic interactions within the superorganism composed of flagellate Streblomastix strix and complex community of Bacteroidetes bacteria on its surface.</title>
        <authorList>
            <person name="Treitli S.C."/>
            <person name="Kolisko M."/>
            <person name="Husnik F."/>
            <person name="Keeling P."/>
            <person name="Hampl V."/>
        </authorList>
    </citation>
    <scope>NUCLEOTIDE SEQUENCE [LARGE SCALE GENOMIC DNA]</scope>
    <source>
        <strain evidence="4">ST1C</strain>
    </source>
</reference>
<dbReference type="PANTHER" id="PTHR44144">
    <property type="entry name" value="DNAJ HOMOLOG SUBFAMILY C MEMBER 9"/>
    <property type="match status" value="1"/>
</dbReference>
<dbReference type="Gene3D" id="1.10.287.110">
    <property type="entry name" value="DnaJ domain"/>
    <property type="match status" value="1"/>
</dbReference>
<evidence type="ECO:0000256" key="1">
    <source>
        <dbReference type="SAM" id="Coils"/>
    </source>
</evidence>
<feature type="compositionally biased region" description="Low complexity" evidence="2">
    <location>
        <begin position="184"/>
        <end position="197"/>
    </location>
</feature>
<dbReference type="PROSITE" id="PS50076">
    <property type="entry name" value="DNAJ_2"/>
    <property type="match status" value="1"/>
</dbReference>
<dbReference type="Proteomes" id="UP000324800">
    <property type="component" value="Unassembled WGS sequence"/>
</dbReference>
<sequence length="288" mass="33118">MSTALKSQFADMNFFKALGVEKSASQEQIKKAYYKLALKFHPDKNPTNLEQATVDFQCLSKIYEVLSNQEARVVYERTGRVTKTDIDDLPANEQLSIILERFQAQKPTNEDITETLNSMKANEEELKDLETYYNRYKGDMKKIIQCVPGCERSDIPRLRNIIEKWINDGKVKPYPAFNGDQLNKTSKQGQKTKSSIKPSKKAKIEEKEENNSNGEDINQEEGDDDEEEEEDLSGFIVDDEDEEIKTNEKKKRKRNSQSEQSGSKSKSNIGIKCKQGKEIKLNRKKARK</sequence>
<evidence type="ECO:0000313" key="4">
    <source>
        <dbReference type="EMBL" id="KAA6380079.1"/>
    </source>
</evidence>
<evidence type="ECO:0000313" key="5">
    <source>
        <dbReference type="Proteomes" id="UP000324800"/>
    </source>
</evidence>
<dbReference type="SUPFAM" id="SSF46565">
    <property type="entry name" value="Chaperone J-domain"/>
    <property type="match status" value="1"/>
</dbReference>
<dbReference type="InterPro" id="IPR001623">
    <property type="entry name" value="DnaJ_domain"/>
</dbReference>
<dbReference type="PROSITE" id="PS00636">
    <property type="entry name" value="DNAJ_1"/>
    <property type="match status" value="1"/>
</dbReference>
<dbReference type="PRINTS" id="PR00625">
    <property type="entry name" value="JDOMAIN"/>
</dbReference>
<dbReference type="InterPro" id="IPR052594">
    <property type="entry name" value="J_domain-containing_protein"/>
</dbReference>
<dbReference type="SMART" id="SM00271">
    <property type="entry name" value="DnaJ"/>
    <property type="match status" value="1"/>
</dbReference>
<dbReference type="OrthoDB" id="110024at2759"/>
<keyword evidence="1" id="KW-0175">Coiled coil</keyword>
<evidence type="ECO:0000256" key="2">
    <source>
        <dbReference type="SAM" id="MobiDB-lite"/>
    </source>
</evidence>
<feature type="compositionally biased region" description="Low complexity" evidence="2">
    <location>
        <begin position="257"/>
        <end position="273"/>
    </location>
</feature>
<dbReference type="GO" id="GO:0005737">
    <property type="term" value="C:cytoplasm"/>
    <property type="evidence" value="ECO:0007669"/>
    <property type="project" value="TreeGrafter"/>
</dbReference>
<dbReference type="InterPro" id="IPR018253">
    <property type="entry name" value="DnaJ_domain_CS"/>
</dbReference>
<dbReference type="InterPro" id="IPR036869">
    <property type="entry name" value="J_dom_sf"/>
</dbReference>
<feature type="region of interest" description="Disordered" evidence="2">
    <location>
        <begin position="170"/>
        <end position="288"/>
    </location>
</feature>
<dbReference type="EMBL" id="SNRW01008109">
    <property type="protein sequence ID" value="KAA6380079.1"/>
    <property type="molecule type" value="Genomic_DNA"/>
</dbReference>